<dbReference type="InterPro" id="IPR036397">
    <property type="entry name" value="RNaseH_sf"/>
</dbReference>
<accession>A0A6L2PPL9</accession>
<organism evidence="1 2">
    <name type="scientific">Coptotermes formosanus</name>
    <name type="common">Formosan subterranean termite</name>
    <dbReference type="NCBI Taxonomy" id="36987"/>
    <lineage>
        <taxon>Eukaryota</taxon>
        <taxon>Metazoa</taxon>
        <taxon>Ecdysozoa</taxon>
        <taxon>Arthropoda</taxon>
        <taxon>Hexapoda</taxon>
        <taxon>Insecta</taxon>
        <taxon>Pterygota</taxon>
        <taxon>Neoptera</taxon>
        <taxon>Polyneoptera</taxon>
        <taxon>Dictyoptera</taxon>
        <taxon>Blattodea</taxon>
        <taxon>Blattoidea</taxon>
        <taxon>Termitoidae</taxon>
        <taxon>Rhinotermitidae</taxon>
        <taxon>Coptotermes</taxon>
    </lineage>
</organism>
<protein>
    <submittedName>
        <fullName evidence="1">Uncharacterized protein</fullName>
    </submittedName>
</protein>
<evidence type="ECO:0000313" key="2">
    <source>
        <dbReference type="Proteomes" id="UP000502823"/>
    </source>
</evidence>
<dbReference type="Proteomes" id="UP000502823">
    <property type="component" value="Unassembled WGS sequence"/>
</dbReference>
<dbReference type="AlphaFoldDB" id="A0A6L2PPL9"/>
<dbReference type="InParanoid" id="A0A6L2PPL9"/>
<proteinExistence type="predicted"/>
<gene>
    <name evidence="1" type="ORF">Cfor_00484</name>
</gene>
<keyword evidence="2" id="KW-1185">Reference proteome</keyword>
<name>A0A6L2PPL9_COPFO</name>
<comment type="caution">
    <text evidence="1">The sequence shown here is derived from an EMBL/GenBank/DDBJ whole genome shotgun (WGS) entry which is preliminary data.</text>
</comment>
<reference evidence="2" key="1">
    <citation type="submission" date="2020-01" db="EMBL/GenBank/DDBJ databases">
        <title>Draft genome sequence of the Termite Coptotermes fromosanus.</title>
        <authorList>
            <person name="Itakura S."/>
            <person name="Yosikawa Y."/>
            <person name="Umezawa K."/>
        </authorList>
    </citation>
    <scope>NUCLEOTIDE SEQUENCE [LARGE SCALE GENOMIC DNA]</scope>
</reference>
<sequence length="62" mass="7317">MENCQELLTLHSKDPEGFFARLVIGDKSWFHYQTPEMKRQSMQQQKPDDIPCSKKFRTAPFA</sequence>
<dbReference type="EMBL" id="BLKM01005410">
    <property type="protein sequence ID" value="GFG34224.1"/>
    <property type="molecule type" value="Genomic_DNA"/>
</dbReference>
<dbReference type="Gene3D" id="3.30.420.10">
    <property type="entry name" value="Ribonuclease H-like superfamily/Ribonuclease H"/>
    <property type="match status" value="1"/>
</dbReference>
<evidence type="ECO:0000313" key="1">
    <source>
        <dbReference type="EMBL" id="GFG34224.1"/>
    </source>
</evidence>
<dbReference type="GO" id="GO:0003676">
    <property type="term" value="F:nucleic acid binding"/>
    <property type="evidence" value="ECO:0007669"/>
    <property type="project" value="InterPro"/>
</dbReference>